<dbReference type="InterPro" id="IPR036427">
    <property type="entry name" value="Bromodomain-like_sf"/>
</dbReference>
<dbReference type="Proteomes" id="UP000256645">
    <property type="component" value="Unassembled WGS sequence"/>
</dbReference>
<evidence type="ECO:0000256" key="1">
    <source>
        <dbReference type="ARBA" id="ARBA00023117"/>
    </source>
</evidence>
<organism evidence="5 6">
    <name type="scientific">Coleophoma cylindrospora</name>
    <dbReference type="NCBI Taxonomy" id="1849047"/>
    <lineage>
        <taxon>Eukaryota</taxon>
        <taxon>Fungi</taxon>
        <taxon>Dikarya</taxon>
        <taxon>Ascomycota</taxon>
        <taxon>Pezizomycotina</taxon>
        <taxon>Leotiomycetes</taxon>
        <taxon>Helotiales</taxon>
        <taxon>Dermateaceae</taxon>
        <taxon>Coleophoma</taxon>
    </lineage>
</organism>
<feature type="compositionally biased region" description="Polar residues" evidence="3">
    <location>
        <begin position="641"/>
        <end position="667"/>
    </location>
</feature>
<feature type="compositionally biased region" description="Polar residues" evidence="3">
    <location>
        <begin position="508"/>
        <end position="525"/>
    </location>
</feature>
<gene>
    <name evidence="5" type="ORF">BP6252_03579</name>
</gene>
<dbReference type="OrthoDB" id="21449at2759"/>
<sequence length="1045" mass="115155">MHTVVSHADRGVVKLSTCPPEPAVKNEILDKGFSIVGKLNPLRNLRLEYRGILLEAFDFLLSAACFYCFFYSPRKLRIAKCSQQFWQNPNAEDVIVVAPLHLFQRRDSPLDSWRGGYWGMNTTTAYTALECLLLFQSLVAYGTEPESFLRISGLLRSNSLVKDADTYDPSRLTVNALQDLYEQLLRDELKADAELVDGQDAGQAASKKRKLQSPKLKDVPDKLPYLVERLYARYRDYMVKAICEDEKRYATIQQEIGEIERGEWDDRILKENGALLSRNGSLPTGGPKPEPVNGTSTNDGTEKTTEEKKQDTDVPSPPTEPNGDAPGPANGQSPLPSPRPGSQGVAINDVSNSQNASIAAPPKTEARDSSSRGRKPSQNIPPTPLMSTPRPSSNGPNRPSSNQAGNQQQGAALQWEPPYQATPLQPPQFQSAGNYPQFNPPHYPPQAYPPPPRGAFPGPHNIPPHYPHVPSSPVNGSHPQHVLLPPNSALMSPGSPAMPLDQLADIAGQQQYRAPSRSPIQQQGPISHPQGPHLPQAPYNQPYPPQQHPQQQWDPRSPGSNAPNPQWNQQYMPQYPGTPQQPHFAQQYPQPPAQFPHRPDLIASENRQYNSPYNASQPSKPHAPFQGQNQPTPRPRPSLPNTPINPVRSQFITGSGTRWTPVPTGSTPRREKTVRAPSVEPLSPQNSPKLQNATPAKKPRKQVQKSNLKKSPAPSQTPVPVPTPKEPKEAKTSAPRRGGQRTRAGSTASSVVAGSYRSQSVMSHADELSMDNEVLPSRKVKQEVATPRPLDDLGDTTADEGPSRPRRTLRDIPSPRPNTKRKRVESTETHETPGPPTQVLWTRAFPKISASAIEAITSHRNASTFAAPVKNRDAPGYTRVIYRPQDLKSVKSAIIAGAKAAAAVAPDDSNQSSSIWLPISEDLVPPKGIINYAQLEKEMMRIFANAIMFSYDPNRGIPDCFHQESEAADVDTSTYKIDENSVVKDTRAMFLDVEKTIGDLRSAERRSEEKMESVERDDEVDELANDAATSNGDIYGSIAKRRRKN</sequence>
<feature type="compositionally biased region" description="Low complexity" evidence="3">
    <location>
        <begin position="744"/>
        <end position="755"/>
    </location>
</feature>
<feature type="compositionally biased region" description="Pro residues" evidence="3">
    <location>
        <begin position="438"/>
        <end position="467"/>
    </location>
</feature>
<feature type="region of interest" description="Disordered" evidence="3">
    <location>
        <begin position="1001"/>
        <end position="1027"/>
    </location>
</feature>
<evidence type="ECO:0000256" key="2">
    <source>
        <dbReference type="PROSITE-ProRule" id="PRU00035"/>
    </source>
</evidence>
<name>A0A3D8S811_9HELO</name>
<dbReference type="InterPro" id="IPR001487">
    <property type="entry name" value="Bromodomain"/>
</dbReference>
<feature type="domain" description="Bromo" evidence="4">
    <location>
        <begin position="857"/>
        <end position="957"/>
    </location>
</feature>
<dbReference type="EMBL" id="PDLM01000003">
    <property type="protein sequence ID" value="RDW82467.1"/>
    <property type="molecule type" value="Genomic_DNA"/>
</dbReference>
<feature type="compositionally biased region" description="Basic and acidic residues" evidence="3">
    <location>
        <begin position="300"/>
        <end position="312"/>
    </location>
</feature>
<dbReference type="Pfam" id="PF00439">
    <property type="entry name" value="Bromodomain"/>
    <property type="match status" value="1"/>
</dbReference>
<dbReference type="PANTHER" id="PTHR15398">
    <property type="entry name" value="BROMODOMAIN-CONTAINING PROTEIN 8"/>
    <property type="match status" value="1"/>
</dbReference>
<keyword evidence="6" id="KW-1185">Reference proteome</keyword>
<protein>
    <recommendedName>
        <fullName evidence="4">Bromo domain-containing protein</fullName>
    </recommendedName>
</protein>
<feature type="compositionally biased region" description="Pro residues" evidence="3">
    <location>
        <begin position="715"/>
        <end position="724"/>
    </location>
</feature>
<dbReference type="STRING" id="1849047.A0A3D8S811"/>
<proteinExistence type="predicted"/>
<reference evidence="5 6" key="1">
    <citation type="journal article" date="2018" name="IMA Fungus">
        <title>IMA Genome-F 9: Draft genome sequence of Annulohypoxylon stygium, Aspergillus mulundensis, Berkeleyomyces basicola (syn. Thielaviopsis basicola), Ceratocystis smalleyi, two Cercospora beticola strains, Coleophoma cylindrospora, Fusarium fracticaudum, Phialophora cf. hyalina, and Morchella septimelata.</title>
        <authorList>
            <person name="Wingfield B.D."/>
            <person name="Bills G.F."/>
            <person name="Dong Y."/>
            <person name="Huang W."/>
            <person name="Nel W.J."/>
            <person name="Swalarsk-Parry B.S."/>
            <person name="Vaghefi N."/>
            <person name="Wilken P.M."/>
            <person name="An Z."/>
            <person name="de Beer Z.W."/>
            <person name="De Vos L."/>
            <person name="Chen L."/>
            <person name="Duong T.A."/>
            <person name="Gao Y."/>
            <person name="Hammerbacher A."/>
            <person name="Kikkert J.R."/>
            <person name="Li Y."/>
            <person name="Li H."/>
            <person name="Li K."/>
            <person name="Li Q."/>
            <person name="Liu X."/>
            <person name="Ma X."/>
            <person name="Naidoo K."/>
            <person name="Pethybridge S.J."/>
            <person name="Sun J."/>
            <person name="Steenkamp E.T."/>
            <person name="van der Nest M.A."/>
            <person name="van Wyk S."/>
            <person name="Wingfield M.J."/>
            <person name="Xiong C."/>
            <person name="Yue Q."/>
            <person name="Zhang X."/>
        </authorList>
    </citation>
    <scope>NUCLEOTIDE SEQUENCE [LARGE SCALE GENOMIC DNA]</scope>
    <source>
        <strain evidence="5 6">BP6252</strain>
    </source>
</reference>
<accession>A0A3D8S811</accession>
<feature type="compositionally biased region" description="Polar residues" evidence="3">
    <location>
        <begin position="683"/>
        <end position="694"/>
    </location>
</feature>
<dbReference type="PROSITE" id="PS50014">
    <property type="entry name" value="BROMODOMAIN_2"/>
    <property type="match status" value="1"/>
</dbReference>
<dbReference type="GO" id="GO:0006325">
    <property type="term" value="P:chromatin organization"/>
    <property type="evidence" value="ECO:0007669"/>
    <property type="project" value="UniProtKB-ARBA"/>
</dbReference>
<feature type="compositionally biased region" description="Polar residues" evidence="3">
    <location>
        <begin position="605"/>
        <end position="619"/>
    </location>
</feature>
<feature type="compositionally biased region" description="Acidic residues" evidence="3">
    <location>
        <begin position="1015"/>
        <end position="1024"/>
    </location>
</feature>
<dbReference type="SUPFAM" id="SSF47370">
    <property type="entry name" value="Bromodomain"/>
    <property type="match status" value="1"/>
</dbReference>
<evidence type="ECO:0000313" key="6">
    <source>
        <dbReference type="Proteomes" id="UP000256645"/>
    </source>
</evidence>
<feature type="compositionally biased region" description="Basic and acidic residues" evidence="3">
    <location>
        <begin position="1001"/>
        <end position="1014"/>
    </location>
</feature>
<feature type="compositionally biased region" description="Polar residues" evidence="3">
    <location>
        <begin position="427"/>
        <end position="437"/>
    </location>
</feature>
<evidence type="ECO:0000313" key="5">
    <source>
        <dbReference type="EMBL" id="RDW82467.1"/>
    </source>
</evidence>
<feature type="compositionally biased region" description="Polar residues" evidence="3">
    <location>
        <begin position="558"/>
        <end position="572"/>
    </location>
</feature>
<comment type="caution">
    <text evidence="5">The sequence shown here is derived from an EMBL/GenBank/DDBJ whole genome shotgun (WGS) entry which is preliminary data.</text>
</comment>
<dbReference type="Gene3D" id="1.20.920.10">
    <property type="entry name" value="Bromodomain-like"/>
    <property type="match status" value="1"/>
</dbReference>
<dbReference type="PANTHER" id="PTHR15398:SF4">
    <property type="entry name" value="BROMODOMAIN-CONTAINING PROTEIN 8 ISOFORM X1"/>
    <property type="match status" value="1"/>
</dbReference>
<keyword evidence="1 2" id="KW-0103">Bromodomain</keyword>
<evidence type="ECO:0000259" key="4">
    <source>
        <dbReference type="PROSITE" id="PS50014"/>
    </source>
</evidence>
<evidence type="ECO:0000256" key="3">
    <source>
        <dbReference type="SAM" id="MobiDB-lite"/>
    </source>
</evidence>
<feature type="compositionally biased region" description="Low complexity" evidence="3">
    <location>
        <begin position="389"/>
        <end position="412"/>
    </location>
</feature>
<dbReference type="GO" id="GO:0035267">
    <property type="term" value="C:NuA4 histone acetyltransferase complex"/>
    <property type="evidence" value="ECO:0007669"/>
    <property type="project" value="TreeGrafter"/>
</dbReference>
<dbReference type="AlphaFoldDB" id="A0A3D8S811"/>
<feature type="region of interest" description="Disordered" evidence="3">
    <location>
        <begin position="276"/>
        <end position="840"/>
    </location>
</feature>